<keyword evidence="4 6" id="KW-1133">Transmembrane helix</keyword>
<keyword evidence="8" id="KW-1185">Reference proteome</keyword>
<evidence type="ECO:0000256" key="3">
    <source>
        <dbReference type="ARBA" id="ARBA00022692"/>
    </source>
</evidence>
<name>A0A5J9SNE2_9POAL</name>
<dbReference type="Gene3D" id="1.20.1250.20">
    <property type="entry name" value="MFS general substrate transporter like domains"/>
    <property type="match status" value="1"/>
</dbReference>
<evidence type="ECO:0000256" key="4">
    <source>
        <dbReference type="ARBA" id="ARBA00022989"/>
    </source>
</evidence>
<evidence type="ECO:0000256" key="1">
    <source>
        <dbReference type="ARBA" id="ARBA00004141"/>
    </source>
</evidence>
<evidence type="ECO:0000256" key="6">
    <source>
        <dbReference type="SAM" id="Phobius"/>
    </source>
</evidence>
<dbReference type="Pfam" id="PF00854">
    <property type="entry name" value="PTR2"/>
    <property type="match status" value="1"/>
</dbReference>
<feature type="transmembrane region" description="Helical" evidence="6">
    <location>
        <begin position="366"/>
        <end position="392"/>
    </location>
</feature>
<feature type="transmembrane region" description="Helical" evidence="6">
    <location>
        <begin position="211"/>
        <end position="232"/>
    </location>
</feature>
<feature type="transmembrane region" description="Helical" evidence="6">
    <location>
        <begin position="142"/>
        <end position="165"/>
    </location>
</feature>
<evidence type="ECO:0008006" key="9">
    <source>
        <dbReference type="Google" id="ProtNLM"/>
    </source>
</evidence>
<organism evidence="7 8">
    <name type="scientific">Eragrostis curvula</name>
    <name type="common">weeping love grass</name>
    <dbReference type="NCBI Taxonomy" id="38414"/>
    <lineage>
        <taxon>Eukaryota</taxon>
        <taxon>Viridiplantae</taxon>
        <taxon>Streptophyta</taxon>
        <taxon>Embryophyta</taxon>
        <taxon>Tracheophyta</taxon>
        <taxon>Spermatophyta</taxon>
        <taxon>Magnoliopsida</taxon>
        <taxon>Liliopsida</taxon>
        <taxon>Poales</taxon>
        <taxon>Poaceae</taxon>
        <taxon>PACMAD clade</taxon>
        <taxon>Chloridoideae</taxon>
        <taxon>Eragrostideae</taxon>
        <taxon>Eragrostidinae</taxon>
        <taxon>Eragrostis</taxon>
    </lineage>
</organism>
<comment type="caution">
    <text evidence="7">The sequence shown here is derived from an EMBL/GenBank/DDBJ whole genome shotgun (WGS) entry which is preliminary data.</text>
</comment>
<protein>
    <recommendedName>
        <fullName evidence="9">Major facilitator superfamily (MFS) profile domain-containing protein</fullName>
    </recommendedName>
</protein>
<feature type="transmembrane region" description="Helical" evidence="6">
    <location>
        <begin position="494"/>
        <end position="517"/>
    </location>
</feature>
<dbReference type="PANTHER" id="PTHR11654">
    <property type="entry name" value="OLIGOPEPTIDE TRANSPORTER-RELATED"/>
    <property type="match status" value="1"/>
</dbReference>
<feature type="transmembrane region" description="Helical" evidence="6">
    <location>
        <begin position="450"/>
        <end position="473"/>
    </location>
</feature>
<dbReference type="Gramene" id="TVU00542">
    <property type="protein sequence ID" value="TVU00542"/>
    <property type="gene ID" value="EJB05_54005"/>
</dbReference>
<feature type="transmembrane region" description="Helical" evidence="6">
    <location>
        <begin position="84"/>
        <end position="102"/>
    </location>
</feature>
<gene>
    <name evidence="7" type="ORF">EJB05_54005</name>
</gene>
<feature type="transmembrane region" description="Helical" evidence="6">
    <location>
        <begin position="45"/>
        <end position="69"/>
    </location>
</feature>
<dbReference type="EMBL" id="RWGY01000571">
    <property type="protein sequence ID" value="TVU00542.1"/>
    <property type="molecule type" value="Genomic_DNA"/>
</dbReference>
<reference evidence="7 8" key="1">
    <citation type="journal article" date="2019" name="Sci. Rep.">
        <title>A high-quality genome of Eragrostis curvula grass provides insights into Poaceae evolution and supports new strategies to enhance forage quality.</title>
        <authorList>
            <person name="Carballo J."/>
            <person name="Santos B.A.C.M."/>
            <person name="Zappacosta D."/>
            <person name="Garbus I."/>
            <person name="Selva J.P."/>
            <person name="Gallo C.A."/>
            <person name="Diaz A."/>
            <person name="Albertini E."/>
            <person name="Caccamo M."/>
            <person name="Echenique V."/>
        </authorList>
    </citation>
    <scope>NUCLEOTIDE SEQUENCE [LARGE SCALE GENOMIC DNA]</scope>
    <source>
        <strain evidence="8">cv. Victoria</strain>
        <tissue evidence="7">Leaf</tissue>
    </source>
</reference>
<dbReference type="InterPro" id="IPR000109">
    <property type="entry name" value="POT_fam"/>
</dbReference>
<dbReference type="GO" id="GO:0022857">
    <property type="term" value="F:transmembrane transporter activity"/>
    <property type="evidence" value="ECO:0007669"/>
    <property type="project" value="InterPro"/>
</dbReference>
<comment type="subcellular location">
    <subcellularLocation>
        <location evidence="1">Membrane</location>
        <topology evidence="1">Multi-pass membrane protein</topology>
    </subcellularLocation>
</comment>
<keyword evidence="5 6" id="KW-0472">Membrane</keyword>
<dbReference type="AlphaFoldDB" id="A0A5J9SNE2"/>
<sequence length="564" mass="62475">MERADEERPLLQAPSQVIEHTSDGSVDVKKQPAVKLSTGNWRACFFILGIEFSNCVAYFAIATNLVTYLTTVLQESKVTAARNASAWAGAYFLVPLLGAFIADAYWGKYWTIVVFLPVYIAGMMIVIILASTTHNGNPHHTVAYLGLYIAALGSGIVKPCTFTFGADQFDINDTSERANKGSFFNWYYFVVRTSSLLSGTVVVWLEDNVGWGIGFAIPTVLVLFSLAGFVVATRLYRFRKMGVSTFTSLFQVMVATVRKWHLQLPDDSSLLYELTSLTSEADASHKIIKHTDQFRFFDKAAILETQSDMLHVSSWRLCTVTQVEELKMLLRMFSIWVSFAVFFAVSEQMSSTLVEQGMFMDNRVGTFAIPPASLSTVGVLSVLIWVLIYETVLVPLARHVTGMDKGFSQRQRIGIGLALSMLTMVYSALLEMKRLAIAEANGLTNQNVPVPMSIIWQVPAYFLQGAADAFGAIGKIEYFYDHAPESMKSLCAAFGQLTIASGSYLSALVLGAVAVATTRGGAPGWIPDNLNKGHLDYFFWMMATLSLLSLVQFLYFSMRHKQMN</sequence>
<feature type="transmembrane region" description="Helical" evidence="6">
    <location>
        <begin position="186"/>
        <end position="205"/>
    </location>
</feature>
<proteinExistence type="inferred from homology"/>
<evidence type="ECO:0000313" key="8">
    <source>
        <dbReference type="Proteomes" id="UP000324897"/>
    </source>
</evidence>
<feature type="transmembrane region" description="Helical" evidence="6">
    <location>
        <begin position="413"/>
        <end position="430"/>
    </location>
</feature>
<feature type="transmembrane region" description="Helical" evidence="6">
    <location>
        <begin position="537"/>
        <end position="556"/>
    </location>
</feature>
<feature type="transmembrane region" description="Helical" evidence="6">
    <location>
        <begin position="109"/>
        <end position="130"/>
    </location>
</feature>
<dbReference type="OrthoDB" id="8904098at2759"/>
<dbReference type="Proteomes" id="UP000324897">
    <property type="component" value="Unassembled WGS sequence"/>
</dbReference>
<dbReference type="SUPFAM" id="SSF103473">
    <property type="entry name" value="MFS general substrate transporter"/>
    <property type="match status" value="1"/>
</dbReference>
<keyword evidence="3 6" id="KW-0812">Transmembrane</keyword>
<evidence type="ECO:0000256" key="5">
    <source>
        <dbReference type="ARBA" id="ARBA00023136"/>
    </source>
</evidence>
<accession>A0A5J9SNE2</accession>
<feature type="transmembrane region" description="Helical" evidence="6">
    <location>
        <begin position="329"/>
        <end position="346"/>
    </location>
</feature>
<dbReference type="InterPro" id="IPR036259">
    <property type="entry name" value="MFS_trans_sf"/>
</dbReference>
<dbReference type="GO" id="GO:0016020">
    <property type="term" value="C:membrane"/>
    <property type="evidence" value="ECO:0007669"/>
    <property type="project" value="UniProtKB-SubCell"/>
</dbReference>
<evidence type="ECO:0000256" key="2">
    <source>
        <dbReference type="ARBA" id="ARBA00005982"/>
    </source>
</evidence>
<evidence type="ECO:0000313" key="7">
    <source>
        <dbReference type="EMBL" id="TVU00542.1"/>
    </source>
</evidence>
<comment type="similarity">
    <text evidence="2">Belongs to the major facilitator superfamily. Proton-dependent oligopeptide transporter (POT/PTR) (TC 2.A.17) family.</text>
</comment>